<dbReference type="Proteomes" id="UP000320551">
    <property type="component" value="Unassembled WGS sequence"/>
</dbReference>
<evidence type="ECO:0000313" key="2">
    <source>
        <dbReference type="Proteomes" id="UP000320551"/>
    </source>
</evidence>
<reference evidence="1 2" key="1">
    <citation type="submission" date="2019-01" db="EMBL/GenBank/DDBJ databases">
        <title>Coherence of Microcystis species and biogeography revealed through population genomics.</title>
        <authorList>
            <person name="Perez-Carrascal O.M."/>
            <person name="Terrat Y."/>
            <person name="Giani A."/>
            <person name="Fortin N."/>
            <person name="Tromas N."/>
            <person name="Shapiro B.J."/>
        </authorList>
    </citation>
    <scope>NUCLEOTIDE SEQUENCE [LARGE SCALE GENOMIC DNA]</scope>
    <source>
        <strain evidence="1">Ma_QC_B_20070730_S2</strain>
    </source>
</reference>
<organism evidence="1 2">
    <name type="scientific">Microcystis aeruginosa Ma_QC_B_20070730_S2</name>
    <dbReference type="NCBI Taxonomy" id="2486256"/>
    <lineage>
        <taxon>Bacteria</taxon>
        <taxon>Bacillati</taxon>
        <taxon>Cyanobacteriota</taxon>
        <taxon>Cyanophyceae</taxon>
        <taxon>Oscillatoriophycideae</taxon>
        <taxon>Chroococcales</taxon>
        <taxon>Microcystaceae</taxon>
        <taxon>Microcystis</taxon>
    </lineage>
</organism>
<protein>
    <recommendedName>
        <fullName evidence="3">EF-hand domain-containing protein</fullName>
    </recommendedName>
</protein>
<dbReference type="PROSITE" id="PS00018">
    <property type="entry name" value="EF_HAND_1"/>
    <property type="match status" value="1"/>
</dbReference>
<proteinExistence type="predicted"/>
<evidence type="ECO:0008006" key="3">
    <source>
        <dbReference type="Google" id="ProtNLM"/>
    </source>
</evidence>
<name>A0A552EB69_MICAE</name>
<dbReference type="AlphaFoldDB" id="A0A552EB69"/>
<comment type="caution">
    <text evidence="1">The sequence shown here is derived from an EMBL/GenBank/DDBJ whole genome shotgun (WGS) entry which is preliminary data.</text>
</comment>
<gene>
    <name evidence="1" type="ORF">EWV80_00165</name>
</gene>
<evidence type="ECO:0000313" key="1">
    <source>
        <dbReference type="EMBL" id="TRU31722.1"/>
    </source>
</evidence>
<sequence length="134" mass="14995">MSIGVDESGYEIKFCIHPETIANQCFTSGISRDLYLKSATPICIMTINFIILGVYRLMHKLPPIPFDMISHIHGTGKLLRGMNGEDPKYNGLDVIRAENDVQDLLDFDNDGDVDLNDFSEAASSILETIFDFFS</sequence>
<dbReference type="EMBL" id="SFBK01000005">
    <property type="protein sequence ID" value="TRU31722.1"/>
    <property type="molecule type" value="Genomic_DNA"/>
</dbReference>
<accession>A0A552EB69</accession>
<dbReference type="InterPro" id="IPR018247">
    <property type="entry name" value="EF_Hand_1_Ca_BS"/>
</dbReference>